<dbReference type="GO" id="GO:0008081">
    <property type="term" value="F:phosphoric diester hydrolase activity"/>
    <property type="evidence" value="ECO:0007669"/>
    <property type="project" value="InterPro"/>
</dbReference>
<dbReference type="GO" id="GO:0006629">
    <property type="term" value="P:lipid metabolic process"/>
    <property type="evidence" value="ECO:0007669"/>
    <property type="project" value="InterPro"/>
</dbReference>
<evidence type="ECO:0000313" key="2">
    <source>
        <dbReference type="EMBL" id="RAP75521.1"/>
    </source>
</evidence>
<evidence type="ECO:0000259" key="1">
    <source>
        <dbReference type="PROSITE" id="PS51704"/>
    </source>
</evidence>
<dbReference type="AlphaFoldDB" id="A0A328U260"/>
<dbReference type="SUPFAM" id="SSF51695">
    <property type="entry name" value="PLC-like phosphodiesterases"/>
    <property type="match status" value="1"/>
</dbReference>
<dbReference type="PANTHER" id="PTHR46211:SF14">
    <property type="entry name" value="GLYCEROPHOSPHODIESTER PHOSPHODIESTERASE"/>
    <property type="match status" value="1"/>
</dbReference>
<comment type="caution">
    <text evidence="2">The sequence shown here is derived from an EMBL/GenBank/DDBJ whole genome shotgun (WGS) entry which is preliminary data.</text>
</comment>
<dbReference type="InterPro" id="IPR030395">
    <property type="entry name" value="GP_PDE_dom"/>
</dbReference>
<evidence type="ECO:0000313" key="3">
    <source>
        <dbReference type="Proteomes" id="UP000249260"/>
    </source>
</evidence>
<sequence>MLNPCAAHRGASGLAPENTMAAFREALAFPFVQWIELDVQLSKDGVPVVIHDDSLRRTAKAAGRVHEFTAEQLGKLDAGSWFDKSFAGEGIPTLQQVADLTVGRCRLNVELKTYGGRYPGIEKKVVELLYKNGLQHDSVITSFDREALRTVRQLTNEVRTGLILDASPWTLAMDLEKLGATFLSIGYTHVSKPLLETMAAAKVDVMAWTVNDAPMMKRLAGMDGSLMICTNYPDRFGQAKNEFQP</sequence>
<keyword evidence="3" id="KW-1185">Reference proteome</keyword>
<gene>
    <name evidence="2" type="ORF">DL346_19485</name>
</gene>
<dbReference type="Gene3D" id="3.20.20.190">
    <property type="entry name" value="Phosphatidylinositol (PI) phosphodiesterase"/>
    <property type="match status" value="1"/>
</dbReference>
<dbReference type="PANTHER" id="PTHR46211">
    <property type="entry name" value="GLYCEROPHOSPHORYL DIESTER PHOSPHODIESTERASE"/>
    <property type="match status" value="1"/>
</dbReference>
<dbReference type="OrthoDB" id="384721at2"/>
<dbReference type="EMBL" id="QLUW01000003">
    <property type="protein sequence ID" value="RAP75521.1"/>
    <property type="molecule type" value="Genomic_DNA"/>
</dbReference>
<feature type="domain" description="GP-PDE" evidence="1">
    <location>
        <begin position="3"/>
        <end position="240"/>
    </location>
</feature>
<dbReference type="RefSeq" id="WP_112883889.1">
    <property type="nucleotide sequence ID" value="NZ_QLUW01000003.1"/>
</dbReference>
<dbReference type="InterPro" id="IPR017946">
    <property type="entry name" value="PLC-like_Pdiesterase_TIM-brl"/>
</dbReference>
<dbReference type="PROSITE" id="PS51704">
    <property type="entry name" value="GP_PDE"/>
    <property type="match status" value="1"/>
</dbReference>
<proteinExistence type="predicted"/>
<accession>A0A328U260</accession>
<organism evidence="2 3">
    <name type="scientific">Paenibacillus montanisoli</name>
    <dbReference type="NCBI Taxonomy" id="2081970"/>
    <lineage>
        <taxon>Bacteria</taxon>
        <taxon>Bacillati</taxon>
        <taxon>Bacillota</taxon>
        <taxon>Bacilli</taxon>
        <taxon>Bacillales</taxon>
        <taxon>Paenibacillaceae</taxon>
        <taxon>Paenibacillus</taxon>
    </lineage>
</organism>
<name>A0A328U260_9BACL</name>
<dbReference type="Proteomes" id="UP000249260">
    <property type="component" value="Unassembled WGS sequence"/>
</dbReference>
<protein>
    <submittedName>
        <fullName evidence="2">Glycerophosphodiester phosphodiesterase</fullName>
    </submittedName>
</protein>
<dbReference type="Pfam" id="PF03009">
    <property type="entry name" value="GDPD"/>
    <property type="match status" value="1"/>
</dbReference>
<reference evidence="2 3" key="1">
    <citation type="submission" date="2018-06" db="EMBL/GenBank/DDBJ databases">
        <title>Paenibacillus montanisoli sp. nov., isolated from mountain area soil.</title>
        <authorList>
            <person name="Wu M."/>
        </authorList>
    </citation>
    <scope>NUCLEOTIDE SEQUENCE [LARGE SCALE GENOMIC DNA]</scope>
    <source>
        <strain evidence="2 3">RA17</strain>
    </source>
</reference>